<dbReference type="KEGG" id="chig:CH63R_00339"/>
<accession>A0A1B7YSY9</accession>
<keyword evidence="2" id="KW-1185">Reference proteome</keyword>
<dbReference type="VEuPathDB" id="FungiDB:CH63R_00339"/>
<reference evidence="2" key="1">
    <citation type="journal article" date="2017" name="BMC Genomics">
        <title>Gapless genome assembly of Colletotrichum higginsianum reveals chromosome structure and association of transposable elements with secondary metabolite gene clusters.</title>
        <authorList>
            <person name="Dallery J.-F."/>
            <person name="Lapalu N."/>
            <person name="Zampounis A."/>
            <person name="Pigne S."/>
            <person name="Luyten I."/>
            <person name="Amselem J."/>
            <person name="Wittenberg A.H.J."/>
            <person name="Zhou S."/>
            <person name="de Queiroz M.V."/>
            <person name="Robin G.P."/>
            <person name="Auger A."/>
            <person name="Hainaut M."/>
            <person name="Henrissat B."/>
            <person name="Kim K.-T."/>
            <person name="Lee Y.-H."/>
            <person name="Lespinet O."/>
            <person name="Schwartz D.C."/>
            <person name="Thon M.R."/>
            <person name="O'Connell R.J."/>
        </authorList>
    </citation>
    <scope>NUCLEOTIDE SEQUENCE [LARGE SCALE GENOMIC DNA]</scope>
    <source>
        <strain evidence="2">IMI 349063</strain>
    </source>
</reference>
<dbReference type="GeneID" id="28859421"/>
<organism evidence="1 2">
    <name type="scientific">Colletotrichum higginsianum (strain IMI 349063)</name>
    <name type="common">Crucifer anthracnose fungus</name>
    <dbReference type="NCBI Taxonomy" id="759273"/>
    <lineage>
        <taxon>Eukaryota</taxon>
        <taxon>Fungi</taxon>
        <taxon>Dikarya</taxon>
        <taxon>Ascomycota</taxon>
        <taxon>Pezizomycotina</taxon>
        <taxon>Sordariomycetes</taxon>
        <taxon>Hypocreomycetidae</taxon>
        <taxon>Glomerellales</taxon>
        <taxon>Glomerellaceae</taxon>
        <taxon>Colletotrichum</taxon>
        <taxon>Colletotrichum destructivum species complex</taxon>
    </lineage>
</organism>
<dbReference type="GO" id="GO:0008233">
    <property type="term" value="F:peptidase activity"/>
    <property type="evidence" value="ECO:0007669"/>
    <property type="project" value="UniProtKB-KW"/>
</dbReference>
<dbReference type="OrthoDB" id="5030973at2759"/>
<keyword evidence="1" id="KW-0378">Hydrolase</keyword>
<keyword evidence="1" id="KW-0645">Protease</keyword>
<sequence length="294" mass="31755">MTNPRDEGPGSGLDPVVVVDFGLGIFSEADSQFRFNSDGIFTPRETAVLVRCSLIDVVHGQATPDDDTPCTLLVFDFQLDRVKASRTIHQAIISLVLPEGVRIRKGGLGPAGKVSFDPQSQSVSSSTEASLSAGFSHVGTLEGGVTRGGSVSMDTTHYATVMGWTTRHPKARPNDPRPHNCARWALHENQARRDGVPPHFRAAVLLERGRGADGDADFNVEVDVSAKVDLKTAVQDFTLLLGEAPRGCLPIRPRDPGTHNLREYDAARLSSQVGDLWRLSSGALETAQFSRDFV</sequence>
<comment type="caution">
    <text evidence="1">The sequence shown here is derived from an EMBL/GenBank/DDBJ whole genome shotgun (WGS) entry which is preliminary data.</text>
</comment>
<evidence type="ECO:0000313" key="2">
    <source>
        <dbReference type="Proteomes" id="UP000092177"/>
    </source>
</evidence>
<dbReference type="Proteomes" id="UP000092177">
    <property type="component" value="Chromosome 1"/>
</dbReference>
<dbReference type="GO" id="GO:0006508">
    <property type="term" value="P:proteolysis"/>
    <property type="evidence" value="ECO:0007669"/>
    <property type="project" value="UniProtKB-KW"/>
</dbReference>
<proteinExistence type="predicted"/>
<dbReference type="RefSeq" id="XP_018163676.1">
    <property type="nucleotide sequence ID" value="XM_018295314.1"/>
</dbReference>
<evidence type="ECO:0000313" key="1">
    <source>
        <dbReference type="EMBL" id="OBR15159.1"/>
    </source>
</evidence>
<dbReference type="AlphaFoldDB" id="A0A1B7YSY9"/>
<dbReference type="EMBL" id="LTAN01000001">
    <property type="protein sequence ID" value="OBR15159.1"/>
    <property type="molecule type" value="Genomic_DNA"/>
</dbReference>
<name>A0A1B7YSY9_COLHI</name>
<gene>
    <name evidence="1" type="ORF">CH63R_00339</name>
</gene>
<protein>
    <submittedName>
        <fullName evidence="1">Intracellular serine protease</fullName>
    </submittedName>
</protein>